<comment type="subcellular location">
    <subcellularLocation>
        <location evidence="1">Membrane</location>
        <topology evidence="1">Multi-pass membrane protein</topology>
    </subcellularLocation>
</comment>
<keyword evidence="3" id="KW-0645">Protease</keyword>
<keyword evidence="8 10" id="KW-0472">Membrane</keyword>
<dbReference type="Proteomes" id="UP001497457">
    <property type="component" value="Chromosome 18b"/>
</dbReference>
<protein>
    <recommendedName>
        <fullName evidence="11">Peptidase S54 rhomboid domain-containing protein</fullName>
    </recommendedName>
</protein>
<dbReference type="GO" id="GO:0016020">
    <property type="term" value="C:membrane"/>
    <property type="evidence" value="ECO:0007669"/>
    <property type="project" value="UniProtKB-SubCell"/>
</dbReference>
<dbReference type="InterPro" id="IPR022764">
    <property type="entry name" value="Peptidase_S54_rhomboid_dom"/>
</dbReference>
<dbReference type="GO" id="GO:0006508">
    <property type="term" value="P:proteolysis"/>
    <property type="evidence" value="ECO:0007669"/>
    <property type="project" value="UniProtKB-KW"/>
</dbReference>
<evidence type="ECO:0000256" key="6">
    <source>
        <dbReference type="ARBA" id="ARBA00022946"/>
    </source>
</evidence>
<keyword evidence="5" id="KW-0378">Hydrolase</keyword>
<dbReference type="InterPro" id="IPR035952">
    <property type="entry name" value="Rhomboid-like_sf"/>
</dbReference>
<keyword evidence="7 10" id="KW-1133">Transmembrane helix</keyword>
<sequence length="331" mass="35557">MRRKLLQLPSLLAQHALRGVPKPRPQLLPHHHRLLHSPTAPSPPSPAPSPSAQLLWNRLSGGAAASLLPRSAAAVAESARTAASRWLDVARGAGSLDLFSLQRRWRDRGSGWQFASSSFLHGAPWAYWMNSPDSVVLTLIGANVAVFMLWRVADPLFMRRHFMISLNNFKSGRLHTLLTSAFSHADSGHLFSNMFGLYFFGTSVATALGPAFLLKLYVAGALSGSAFFLLEKAFLAPRKQGYVGWDSSRAPGLGASAAVNATILLQIFLNPKGLVYVYGLIPLPAAFVGAALIGADLYRVKQGKTHVSGSAHLGGALVAALVWARIGKGWI</sequence>
<evidence type="ECO:0000256" key="5">
    <source>
        <dbReference type="ARBA" id="ARBA00022801"/>
    </source>
</evidence>
<evidence type="ECO:0000256" key="1">
    <source>
        <dbReference type="ARBA" id="ARBA00004141"/>
    </source>
</evidence>
<gene>
    <name evidence="12" type="ORF">URODEC1_LOCUS40800</name>
</gene>
<evidence type="ECO:0000256" key="7">
    <source>
        <dbReference type="ARBA" id="ARBA00022989"/>
    </source>
</evidence>
<feature type="compositionally biased region" description="Pro residues" evidence="9">
    <location>
        <begin position="40"/>
        <end position="49"/>
    </location>
</feature>
<dbReference type="Gene3D" id="1.20.1540.10">
    <property type="entry name" value="Rhomboid-like"/>
    <property type="match status" value="1"/>
</dbReference>
<evidence type="ECO:0000256" key="4">
    <source>
        <dbReference type="ARBA" id="ARBA00022692"/>
    </source>
</evidence>
<dbReference type="EMBL" id="OZ075128">
    <property type="protein sequence ID" value="CAL4954426.1"/>
    <property type="molecule type" value="Genomic_DNA"/>
</dbReference>
<feature type="transmembrane region" description="Helical" evidence="10">
    <location>
        <begin position="134"/>
        <end position="153"/>
    </location>
</feature>
<dbReference type="SUPFAM" id="SSF144091">
    <property type="entry name" value="Rhomboid-like"/>
    <property type="match status" value="1"/>
</dbReference>
<feature type="domain" description="Peptidase S54 rhomboid" evidence="11">
    <location>
        <begin position="172"/>
        <end position="322"/>
    </location>
</feature>
<evidence type="ECO:0000313" key="13">
    <source>
        <dbReference type="Proteomes" id="UP001497457"/>
    </source>
</evidence>
<evidence type="ECO:0000313" key="12">
    <source>
        <dbReference type="EMBL" id="CAL4954426.1"/>
    </source>
</evidence>
<evidence type="ECO:0000256" key="2">
    <source>
        <dbReference type="ARBA" id="ARBA00009045"/>
    </source>
</evidence>
<dbReference type="FunFam" id="1.20.1540.10:FF:000018">
    <property type="entry name" value="RHOMBOID-like protein 12, mitochondrial"/>
    <property type="match status" value="1"/>
</dbReference>
<name>A0ABC8Z2J5_9POAL</name>
<dbReference type="PANTHER" id="PTHR43731:SF14">
    <property type="entry name" value="PRESENILIN-ASSOCIATED RHOMBOID-LIKE PROTEIN, MITOCHONDRIAL"/>
    <property type="match status" value="1"/>
</dbReference>
<feature type="transmembrane region" description="Helical" evidence="10">
    <location>
        <begin position="212"/>
        <end position="230"/>
    </location>
</feature>
<dbReference type="Pfam" id="PF01694">
    <property type="entry name" value="Rhomboid"/>
    <property type="match status" value="1"/>
</dbReference>
<organism evidence="12 13">
    <name type="scientific">Urochloa decumbens</name>
    <dbReference type="NCBI Taxonomy" id="240449"/>
    <lineage>
        <taxon>Eukaryota</taxon>
        <taxon>Viridiplantae</taxon>
        <taxon>Streptophyta</taxon>
        <taxon>Embryophyta</taxon>
        <taxon>Tracheophyta</taxon>
        <taxon>Spermatophyta</taxon>
        <taxon>Magnoliopsida</taxon>
        <taxon>Liliopsida</taxon>
        <taxon>Poales</taxon>
        <taxon>Poaceae</taxon>
        <taxon>PACMAD clade</taxon>
        <taxon>Panicoideae</taxon>
        <taxon>Panicodae</taxon>
        <taxon>Paniceae</taxon>
        <taxon>Melinidinae</taxon>
        <taxon>Urochloa</taxon>
    </lineage>
</organism>
<evidence type="ECO:0000256" key="10">
    <source>
        <dbReference type="SAM" id="Phobius"/>
    </source>
</evidence>
<keyword evidence="4 10" id="KW-0812">Transmembrane</keyword>
<feature type="transmembrane region" description="Helical" evidence="10">
    <location>
        <begin position="307"/>
        <end position="326"/>
    </location>
</feature>
<keyword evidence="6" id="KW-0809">Transit peptide</keyword>
<evidence type="ECO:0000256" key="3">
    <source>
        <dbReference type="ARBA" id="ARBA00022670"/>
    </source>
</evidence>
<evidence type="ECO:0000259" key="11">
    <source>
        <dbReference type="Pfam" id="PF01694"/>
    </source>
</evidence>
<dbReference type="GO" id="GO:0008233">
    <property type="term" value="F:peptidase activity"/>
    <property type="evidence" value="ECO:0007669"/>
    <property type="project" value="UniProtKB-KW"/>
</dbReference>
<reference evidence="12" key="1">
    <citation type="submission" date="2024-10" db="EMBL/GenBank/DDBJ databases">
        <authorList>
            <person name="Ryan C."/>
        </authorList>
    </citation>
    <scope>NUCLEOTIDE SEQUENCE [LARGE SCALE GENOMIC DNA]</scope>
</reference>
<feature type="region of interest" description="Disordered" evidence="9">
    <location>
        <begin position="19"/>
        <end position="53"/>
    </location>
</feature>
<dbReference type="AlphaFoldDB" id="A0ABC8Z2J5"/>
<proteinExistence type="inferred from homology"/>
<evidence type="ECO:0000256" key="9">
    <source>
        <dbReference type="SAM" id="MobiDB-lite"/>
    </source>
</evidence>
<keyword evidence="13" id="KW-1185">Reference proteome</keyword>
<feature type="transmembrane region" description="Helical" evidence="10">
    <location>
        <begin position="275"/>
        <end position="295"/>
    </location>
</feature>
<dbReference type="PANTHER" id="PTHR43731">
    <property type="entry name" value="RHOMBOID PROTEASE"/>
    <property type="match status" value="1"/>
</dbReference>
<evidence type="ECO:0000256" key="8">
    <source>
        <dbReference type="ARBA" id="ARBA00023136"/>
    </source>
</evidence>
<accession>A0ABC8Z2J5</accession>
<dbReference type="InterPro" id="IPR050925">
    <property type="entry name" value="Rhomboid_protease_S54"/>
</dbReference>
<comment type="similarity">
    <text evidence="2">Belongs to the peptidase S54 family.</text>
</comment>